<feature type="non-terminal residue" evidence="1">
    <location>
        <position position="72"/>
    </location>
</feature>
<keyword evidence="2" id="KW-1185">Reference proteome</keyword>
<sequence length="72" mass="8799">MLLLARQFMMPLVFQMCEDFLLSQKEDTDNILRNFELSEEFNLEMLRELTMERIYKMEQFRPVVANSNFEKL</sequence>
<dbReference type="AlphaFoldDB" id="A0AAV5UBT4"/>
<proteinExistence type="predicted"/>
<name>A0AAV5UBT4_9BILA</name>
<reference evidence="1" key="1">
    <citation type="submission" date="2023-10" db="EMBL/GenBank/DDBJ databases">
        <title>Genome assembly of Pristionchus species.</title>
        <authorList>
            <person name="Yoshida K."/>
            <person name="Sommer R.J."/>
        </authorList>
    </citation>
    <scope>NUCLEOTIDE SEQUENCE</scope>
    <source>
        <strain evidence="1">RS0144</strain>
    </source>
</reference>
<protein>
    <submittedName>
        <fullName evidence="1">Uncharacterized protein</fullName>
    </submittedName>
</protein>
<accession>A0AAV5UBT4</accession>
<dbReference type="EMBL" id="BTSX01000006">
    <property type="protein sequence ID" value="GMT03790.1"/>
    <property type="molecule type" value="Genomic_DNA"/>
</dbReference>
<dbReference type="Proteomes" id="UP001432027">
    <property type="component" value="Unassembled WGS sequence"/>
</dbReference>
<comment type="caution">
    <text evidence="1">The sequence shown here is derived from an EMBL/GenBank/DDBJ whole genome shotgun (WGS) entry which is preliminary data.</text>
</comment>
<gene>
    <name evidence="1" type="ORF">PENTCL1PPCAC_25964</name>
</gene>
<organism evidence="1 2">
    <name type="scientific">Pristionchus entomophagus</name>
    <dbReference type="NCBI Taxonomy" id="358040"/>
    <lineage>
        <taxon>Eukaryota</taxon>
        <taxon>Metazoa</taxon>
        <taxon>Ecdysozoa</taxon>
        <taxon>Nematoda</taxon>
        <taxon>Chromadorea</taxon>
        <taxon>Rhabditida</taxon>
        <taxon>Rhabditina</taxon>
        <taxon>Diplogasteromorpha</taxon>
        <taxon>Diplogasteroidea</taxon>
        <taxon>Neodiplogasteridae</taxon>
        <taxon>Pristionchus</taxon>
    </lineage>
</organism>
<evidence type="ECO:0000313" key="2">
    <source>
        <dbReference type="Proteomes" id="UP001432027"/>
    </source>
</evidence>
<evidence type="ECO:0000313" key="1">
    <source>
        <dbReference type="EMBL" id="GMT03790.1"/>
    </source>
</evidence>